<evidence type="ECO:0000313" key="4">
    <source>
        <dbReference type="EMBL" id="EZG43328.1"/>
    </source>
</evidence>
<dbReference type="SUPFAM" id="SSF50447">
    <property type="entry name" value="Translation proteins"/>
    <property type="match status" value="1"/>
</dbReference>
<accession>A0A023AXZ5</accession>
<evidence type="ECO:0000256" key="3">
    <source>
        <dbReference type="ARBA" id="ARBA00023274"/>
    </source>
</evidence>
<proteinExistence type="inferred from homology"/>
<dbReference type="InterPro" id="IPR038661">
    <property type="entry name" value="Ribosomal_eL33_sf"/>
</dbReference>
<dbReference type="FunFam" id="2.40.10.190:FF:000001">
    <property type="entry name" value="60S ribosomal protein L35a"/>
    <property type="match status" value="1"/>
</dbReference>
<keyword evidence="2 4" id="KW-0689">Ribosomal protein</keyword>
<dbReference type="GO" id="GO:1990904">
    <property type="term" value="C:ribonucleoprotein complex"/>
    <property type="evidence" value="ECO:0007669"/>
    <property type="project" value="UniProtKB-KW"/>
</dbReference>
<comment type="caution">
    <text evidence="4">The sequence shown here is derived from an EMBL/GenBank/DDBJ whole genome shotgun (WGS) entry which is preliminary data.</text>
</comment>
<dbReference type="Gene3D" id="2.40.10.190">
    <property type="entry name" value="translation elongation factor selb, chain A, domain 4"/>
    <property type="match status" value="1"/>
</dbReference>
<sequence length="107" mass="12145">MSAPVRLHVKGTVLGYQRSREAQRPNRVLVRLPQVSSKDDARFYLGKRVAYYYKAQSKKHGSKLRVVWGKVTGVHGNSGVVRARFAKNLSPDSFAQTVRVFMWPSNL</sequence>
<dbReference type="GO" id="GO:0003735">
    <property type="term" value="F:structural constituent of ribosome"/>
    <property type="evidence" value="ECO:0007669"/>
    <property type="project" value="InterPro"/>
</dbReference>
<keyword evidence="3" id="KW-0687">Ribonucleoprotein</keyword>
<dbReference type="VEuPathDB" id="CryptoDB:GNI_176550"/>
<evidence type="ECO:0000256" key="2">
    <source>
        <dbReference type="ARBA" id="ARBA00022980"/>
    </source>
</evidence>
<dbReference type="OMA" id="YRTNKHH"/>
<dbReference type="GeneID" id="22915984"/>
<evidence type="ECO:0000313" key="5">
    <source>
        <dbReference type="Proteomes" id="UP000019763"/>
    </source>
</evidence>
<dbReference type="AlphaFoldDB" id="A0A023AXZ5"/>
<dbReference type="RefSeq" id="XP_011133414.1">
    <property type="nucleotide sequence ID" value="XM_011135112.1"/>
</dbReference>
<dbReference type="Pfam" id="PF01247">
    <property type="entry name" value="Ribosomal_L35Ae"/>
    <property type="match status" value="1"/>
</dbReference>
<dbReference type="HAMAP" id="MF_00573">
    <property type="entry name" value="Ribosomal_eL33"/>
    <property type="match status" value="1"/>
</dbReference>
<evidence type="ECO:0000256" key="1">
    <source>
        <dbReference type="ARBA" id="ARBA00009269"/>
    </source>
</evidence>
<dbReference type="OrthoDB" id="504467at2759"/>
<dbReference type="GO" id="GO:0006412">
    <property type="term" value="P:translation"/>
    <property type="evidence" value="ECO:0007669"/>
    <property type="project" value="InterPro"/>
</dbReference>
<reference evidence="4" key="1">
    <citation type="submission" date="2013-12" db="EMBL/GenBank/DDBJ databases">
        <authorList>
            <person name="Omoto C.K."/>
            <person name="Sibley D."/>
            <person name="Venepally P."/>
            <person name="Hadjithomas M."/>
            <person name="Karamycheva S."/>
            <person name="Brunk B."/>
            <person name="Roos D."/>
            <person name="Caler E."/>
            <person name="Lorenzi H."/>
        </authorList>
    </citation>
    <scope>NUCLEOTIDE SEQUENCE</scope>
</reference>
<dbReference type="GO" id="GO:0005840">
    <property type="term" value="C:ribosome"/>
    <property type="evidence" value="ECO:0007669"/>
    <property type="project" value="UniProtKB-KW"/>
</dbReference>
<gene>
    <name evidence="4" type="ORF">GNI_176550</name>
</gene>
<keyword evidence="5" id="KW-1185">Reference proteome</keyword>
<dbReference type="PANTHER" id="PTHR10902">
    <property type="entry name" value="60S RIBOSOMAL PROTEIN L35A"/>
    <property type="match status" value="1"/>
</dbReference>
<dbReference type="EMBL" id="AFNH02001328">
    <property type="protein sequence ID" value="EZG43328.1"/>
    <property type="molecule type" value="Genomic_DNA"/>
</dbReference>
<organism evidence="4 5">
    <name type="scientific">Gregarina niphandrodes</name>
    <name type="common">Septate eugregarine</name>
    <dbReference type="NCBI Taxonomy" id="110365"/>
    <lineage>
        <taxon>Eukaryota</taxon>
        <taxon>Sar</taxon>
        <taxon>Alveolata</taxon>
        <taxon>Apicomplexa</taxon>
        <taxon>Conoidasida</taxon>
        <taxon>Gregarinasina</taxon>
        <taxon>Eugregarinorida</taxon>
        <taxon>Gregarinidae</taxon>
        <taxon>Gregarina</taxon>
    </lineage>
</organism>
<dbReference type="eggNOG" id="KOG0887">
    <property type="taxonomic scope" value="Eukaryota"/>
</dbReference>
<protein>
    <submittedName>
        <fullName evidence="4">60S ribosomal protein L35a</fullName>
    </submittedName>
</protein>
<name>A0A023AXZ5_GRENI</name>
<comment type="similarity">
    <text evidence="1">Belongs to the eukaryotic ribosomal protein eL33 family.</text>
</comment>
<dbReference type="InterPro" id="IPR009000">
    <property type="entry name" value="Transl_B-barrel_sf"/>
</dbReference>
<dbReference type="InterPro" id="IPR001780">
    <property type="entry name" value="Ribosomal_eL33"/>
</dbReference>
<dbReference type="Proteomes" id="UP000019763">
    <property type="component" value="Unassembled WGS sequence"/>
</dbReference>